<dbReference type="PROSITE" id="PS50097">
    <property type="entry name" value="BTB"/>
    <property type="match status" value="1"/>
</dbReference>
<keyword evidence="2" id="KW-1185">Reference proteome</keyword>
<dbReference type="SUPFAM" id="SSF54695">
    <property type="entry name" value="POZ domain"/>
    <property type="match status" value="1"/>
</dbReference>
<proteinExistence type="predicted"/>
<dbReference type="WBParaSite" id="scaffold34784_cov153.g21728">
    <property type="protein sequence ID" value="scaffold34784_cov153.g21728"/>
    <property type="gene ID" value="scaffold34784_cov153.g21728"/>
</dbReference>
<dbReference type="Gene3D" id="3.30.710.10">
    <property type="entry name" value="Potassium Channel Kv1.1, Chain A"/>
    <property type="match status" value="1"/>
</dbReference>
<organism evidence="2 3">
    <name type="scientific">Meloidogyne javanica</name>
    <name type="common">Root-knot nematode worm</name>
    <dbReference type="NCBI Taxonomy" id="6303"/>
    <lineage>
        <taxon>Eukaryota</taxon>
        <taxon>Metazoa</taxon>
        <taxon>Ecdysozoa</taxon>
        <taxon>Nematoda</taxon>
        <taxon>Chromadorea</taxon>
        <taxon>Rhabditida</taxon>
        <taxon>Tylenchina</taxon>
        <taxon>Tylenchomorpha</taxon>
        <taxon>Tylenchoidea</taxon>
        <taxon>Meloidogynidae</taxon>
        <taxon>Meloidogyninae</taxon>
        <taxon>Meloidogyne</taxon>
        <taxon>Meloidogyne incognita group</taxon>
    </lineage>
</organism>
<reference evidence="3" key="1">
    <citation type="submission" date="2022-11" db="UniProtKB">
        <authorList>
            <consortium name="WormBaseParasite"/>
        </authorList>
    </citation>
    <scope>IDENTIFICATION</scope>
</reference>
<dbReference type="CDD" id="cd18186">
    <property type="entry name" value="BTB_POZ_ZBTB_KLHL-like"/>
    <property type="match status" value="1"/>
</dbReference>
<dbReference type="InterPro" id="IPR011333">
    <property type="entry name" value="SKP1/BTB/POZ_sf"/>
</dbReference>
<evidence type="ECO:0000313" key="2">
    <source>
        <dbReference type="Proteomes" id="UP000887561"/>
    </source>
</evidence>
<dbReference type="InterPro" id="IPR000210">
    <property type="entry name" value="BTB/POZ_dom"/>
</dbReference>
<accession>A0A915M8V5</accession>
<evidence type="ECO:0000259" key="1">
    <source>
        <dbReference type="PROSITE" id="PS50097"/>
    </source>
</evidence>
<sequence>MFEQKNMKEAKSGKIKIVDTSPECFKAMLEYFYSGEIDKKTIEKHSEDLFAIAHKYEVKQLMEVCENYMAANIDAANFSDRCKYAELYCLPNLEKVGNEFTKL</sequence>
<name>A0A915M8V5_MELJA</name>
<dbReference type="PANTHER" id="PTHR24413">
    <property type="entry name" value="SPECKLE-TYPE POZ PROTEIN"/>
    <property type="match status" value="1"/>
</dbReference>
<protein>
    <submittedName>
        <fullName evidence="3">BTB domain-containing protein</fullName>
    </submittedName>
</protein>
<dbReference type="AlphaFoldDB" id="A0A915M8V5"/>
<dbReference type="Proteomes" id="UP000887561">
    <property type="component" value="Unplaced"/>
</dbReference>
<dbReference type="Pfam" id="PF00651">
    <property type="entry name" value="BTB"/>
    <property type="match status" value="1"/>
</dbReference>
<evidence type="ECO:0000313" key="3">
    <source>
        <dbReference type="WBParaSite" id="scaffold34784_cov153.g21728"/>
    </source>
</evidence>
<feature type="domain" description="BTB" evidence="1">
    <location>
        <begin position="1"/>
        <end position="41"/>
    </location>
</feature>